<gene>
    <name evidence="5" type="ORF">SAMN04487884_1412</name>
</gene>
<evidence type="ECO:0000256" key="3">
    <source>
        <dbReference type="ARBA" id="ARBA00023125"/>
    </source>
</evidence>
<keyword evidence="2" id="KW-0680">Restriction system</keyword>
<dbReference type="Pfam" id="PF01420">
    <property type="entry name" value="Methylase_S"/>
    <property type="match status" value="1"/>
</dbReference>
<dbReference type="CDD" id="cd17260">
    <property type="entry name" value="RMtype1_S_EcoEI-TRD1-CR1_like"/>
    <property type="match status" value="1"/>
</dbReference>
<dbReference type="Proteomes" id="UP000182584">
    <property type="component" value="Unassembled WGS sequence"/>
</dbReference>
<dbReference type="InterPro" id="IPR000055">
    <property type="entry name" value="Restrct_endonuc_typeI_TRD"/>
</dbReference>
<evidence type="ECO:0000256" key="1">
    <source>
        <dbReference type="ARBA" id="ARBA00010923"/>
    </source>
</evidence>
<dbReference type="GO" id="GO:0009307">
    <property type="term" value="P:DNA restriction-modification system"/>
    <property type="evidence" value="ECO:0007669"/>
    <property type="project" value="UniProtKB-KW"/>
</dbReference>
<dbReference type="InterPro" id="IPR044946">
    <property type="entry name" value="Restrct_endonuc_typeI_TRD_sf"/>
</dbReference>
<dbReference type="PANTHER" id="PTHR30408">
    <property type="entry name" value="TYPE-1 RESTRICTION ENZYME ECOKI SPECIFICITY PROTEIN"/>
    <property type="match status" value="1"/>
</dbReference>
<keyword evidence="3" id="KW-0238">DNA-binding</keyword>
<reference evidence="5 6" key="1">
    <citation type="submission" date="2016-10" db="EMBL/GenBank/DDBJ databases">
        <authorList>
            <person name="de Groot N.N."/>
        </authorList>
    </citation>
    <scope>NUCLEOTIDE SEQUENCE [LARGE SCALE GENOMIC DNA]</scope>
    <source>
        <strain evidence="5 6">AR40</strain>
    </source>
</reference>
<sequence length="189" mass="21226">MFGELGKDEKGWGLTTLGECCVLNPKRPRNIDDNLMVSFVPMPSVSEDGHIDCSDIRPYKEVKKGFTYFAENDVLFAKITPCMENGKGAVAEGLEGKIGSGSTEFHVLRPIMGKSNPYWLYILTMFKSFRGEARKVMTGTGGQLRVPVSFLNEYPISLPPIELQNEFETIVRQSDKSKYICNVTRRLLC</sequence>
<dbReference type="InterPro" id="IPR052021">
    <property type="entry name" value="Type-I_RS_S_subunit"/>
</dbReference>
<feature type="domain" description="Type I restriction modification DNA specificity" evidence="4">
    <location>
        <begin position="11"/>
        <end position="175"/>
    </location>
</feature>
<name>A0A1H9X2L6_BUTFI</name>
<organism evidence="5 6">
    <name type="scientific">Butyrivibrio fibrisolvens</name>
    <dbReference type="NCBI Taxonomy" id="831"/>
    <lineage>
        <taxon>Bacteria</taxon>
        <taxon>Bacillati</taxon>
        <taxon>Bacillota</taxon>
        <taxon>Clostridia</taxon>
        <taxon>Lachnospirales</taxon>
        <taxon>Lachnospiraceae</taxon>
        <taxon>Butyrivibrio</taxon>
    </lineage>
</organism>
<accession>A0A1H9X2L6</accession>
<evidence type="ECO:0000313" key="5">
    <source>
        <dbReference type="EMBL" id="SES40380.1"/>
    </source>
</evidence>
<proteinExistence type="inferred from homology"/>
<evidence type="ECO:0000256" key="2">
    <source>
        <dbReference type="ARBA" id="ARBA00022747"/>
    </source>
</evidence>
<dbReference type="PANTHER" id="PTHR30408:SF13">
    <property type="entry name" value="TYPE I RESTRICTION ENZYME HINDI SPECIFICITY SUBUNIT"/>
    <property type="match status" value="1"/>
</dbReference>
<dbReference type="GO" id="GO:0003677">
    <property type="term" value="F:DNA binding"/>
    <property type="evidence" value="ECO:0007669"/>
    <property type="project" value="UniProtKB-KW"/>
</dbReference>
<dbReference type="EMBL" id="FOGJ01000041">
    <property type="protein sequence ID" value="SES40380.1"/>
    <property type="molecule type" value="Genomic_DNA"/>
</dbReference>
<comment type="similarity">
    <text evidence="1">Belongs to the type-I restriction system S methylase family.</text>
</comment>
<dbReference type="Gene3D" id="3.90.220.20">
    <property type="entry name" value="DNA methylase specificity domains"/>
    <property type="match status" value="1"/>
</dbReference>
<dbReference type="SUPFAM" id="SSF116734">
    <property type="entry name" value="DNA methylase specificity domain"/>
    <property type="match status" value="1"/>
</dbReference>
<protein>
    <submittedName>
        <fullName evidence="5">Type I restriction enzyme, S subunit</fullName>
    </submittedName>
</protein>
<evidence type="ECO:0000259" key="4">
    <source>
        <dbReference type="Pfam" id="PF01420"/>
    </source>
</evidence>
<dbReference type="AlphaFoldDB" id="A0A1H9X2L6"/>
<dbReference type="RefSeq" id="WP_081357236.1">
    <property type="nucleotide sequence ID" value="NZ_FOGJ01000041.1"/>
</dbReference>
<evidence type="ECO:0000313" key="6">
    <source>
        <dbReference type="Proteomes" id="UP000182584"/>
    </source>
</evidence>
<dbReference type="OrthoDB" id="9811611at2"/>